<gene>
    <name evidence="3" type="ORF">A3B74_03625</name>
</gene>
<feature type="compositionally biased region" description="Acidic residues" evidence="1">
    <location>
        <begin position="532"/>
        <end position="558"/>
    </location>
</feature>
<sequence length="662" mass="73745">MLKAQTGFLRRALQKKRRSSENFSKFPMKKILIFISILGLTLLNTHEVHAESLEESKQQALNFLIDQTKRPQWIETAGASTVDWTLFTIAGLDATQRINEEVTRIGLQNFPQTQATDYARKILTLTAFGFDPRNKLPDRNLIQEFLNNYYHHAHIGDQRLLNDDVWGMIALRAAGIEPTDAIMQNITNTLLQHQNQDGGFPLIDGGESDVDNTAAAIIALRASNIPKNHASLQTAKNFLRTKQHRTGGFVGFQDTEPNTDSTSWVVLALVTLEESIETWRAQLGTPLDFIQSMQTREGDFWWKVSTIPQGIKANTAFATLALGQKKLPTRVIELPNIDIPFRIEGATKNICTGHIQARTPMEIITSAAASCGYTYELDFNGTYLRRINDDAAHDLTGWLYLVKWIPGTVPAPAHQLKESDEVLWYFGESTWKPLRVLIEPNKTIPKQPITIRSEIFNGSAWQFEPGVTIHADTDTLTTHADGAVAYTPTESGSVKIFAEKQSMVRSRMETLAVGTPSESITLAASVVIPNPEDNEEDGNENNDNDDNEDENQEPEPEPEISITVTGGPINFGELTPGSSAPLQQMTINNTGNVNIDVNPEVEGSNLMKQFLKLNDLLWSAFEMRLGKQNQQEIRIGLNVPENFQEAGAHTGNLTFWATQVAQ</sequence>
<dbReference type="InterPro" id="IPR008930">
    <property type="entry name" value="Terpenoid_cyclase/PrenylTrfase"/>
</dbReference>
<evidence type="ECO:0000313" key="3">
    <source>
        <dbReference type="EMBL" id="OGY78954.1"/>
    </source>
</evidence>
<dbReference type="InterPro" id="IPR032697">
    <property type="entry name" value="SQ_cyclase_N"/>
</dbReference>
<feature type="domain" description="Squalene cyclase N-terminal" evidence="2">
    <location>
        <begin position="171"/>
        <end position="242"/>
    </location>
</feature>
<evidence type="ECO:0000313" key="4">
    <source>
        <dbReference type="Proteomes" id="UP000177165"/>
    </source>
</evidence>
<dbReference type="STRING" id="1798540.A3B74_03625"/>
<comment type="caution">
    <text evidence="3">The sequence shown here is derived from an EMBL/GenBank/DDBJ whole genome shotgun (WGS) entry which is preliminary data.</text>
</comment>
<proteinExistence type="predicted"/>
<evidence type="ECO:0000259" key="2">
    <source>
        <dbReference type="Pfam" id="PF13249"/>
    </source>
</evidence>
<dbReference type="AlphaFoldDB" id="A0A1G2APX2"/>
<dbReference type="Gene3D" id="1.50.10.20">
    <property type="match status" value="1"/>
</dbReference>
<feature type="region of interest" description="Disordered" evidence="1">
    <location>
        <begin position="529"/>
        <end position="570"/>
    </location>
</feature>
<accession>A0A1G2APX2</accession>
<name>A0A1G2APX2_9BACT</name>
<evidence type="ECO:0000256" key="1">
    <source>
        <dbReference type="SAM" id="MobiDB-lite"/>
    </source>
</evidence>
<dbReference type="CDD" id="cd00688">
    <property type="entry name" value="ISOPREN_C2_like"/>
    <property type="match status" value="1"/>
</dbReference>
<dbReference type="SUPFAM" id="SSF48239">
    <property type="entry name" value="Terpenoid cyclases/Protein prenyltransferases"/>
    <property type="match status" value="1"/>
</dbReference>
<dbReference type="EMBL" id="MHKB01000011">
    <property type="protein sequence ID" value="OGY78954.1"/>
    <property type="molecule type" value="Genomic_DNA"/>
</dbReference>
<reference evidence="3 4" key="1">
    <citation type="journal article" date="2016" name="Nat. Commun.">
        <title>Thousands of microbial genomes shed light on interconnected biogeochemical processes in an aquifer system.</title>
        <authorList>
            <person name="Anantharaman K."/>
            <person name="Brown C.T."/>
            <person name="Hug L.A."/>
            <person name="Sharon I."/>
            <person name="Castelle C.J."/>
            <person name="Probst A.J."/>
            <person name="Thomas B.C."/>
            <person name="Singh A."/>
            <person name="Wilkins M.J."/>
            <person name="Karaoz U."/>
            <person name="Brodie E.L."/>
            <person name="Williams K.H."/>
            <person name="Hubbard S.S."/>
            <person name="Banfield J.F."/>
        </authorList>
    </citation>
    <scope>NUCLEOTIDE SEQUENCE [LARGE SCALE GENOMIC DNA]</scope>
</reference>
<dbReference type="Proteomes" id="UP000177165">
    <property type="component" value="Unassembled WGS sequence"/>
</dbReference>
<protein>
    <recommendedName>
        <fullName evidence="2">Squalene cyclase N-terminal domain-containing protein</fullName>
    </recommendedName>
</protein>
<dbReference type="Pfam" id="PF13249">
    <property type="entry name" value="SQHop_cyclase_N"/>
    <property type="match status" value="1"/>
</dbReference>
<organism evidence="3 4">
    <name type="scientific">Candidatus Kerfeldbacteria bacterium RIFCSPHIGHO2_02_FULL_42_14</name>
    <dbReference type="NCBI Taxonomy" id="1798540"/>
    <lineage>
        <taxon>Bacteria</taxon>
        <taxon>Candidatus Kerfeldiibacteriota</taxon>
    </lineage>
</organism>